<dbReference type="Proteomes" id="UP000694892">
    <property type="component" value="Unassembled WGS sequence"/>
</dbReference>
<dbReference type="EMBL" id="KV467273">
    <property type="protein sequence ID" value="OCT56484.1"/>
    <property type="molecule type" value="Genomic_DNA"/>
</dbReference>
<dbReference type="AlphaFoldDB" id="A0A974BQW7"/>
<dbReference type="PANTHER" id="PTHR21301:SF13">
    <property type="match status" value="1"/>
</dbReference>
<dbReference type="PANTHER" id="PTHR21301">
    <property type="entry name" value="REVERSE TRANSCRIPTASE"/>
    <property type="match status" value="1"/>
</dbReference>
<organism evidence="2">
    <name type="scientific">Xenopus laevis</name>
    <name type="common">African clawed frog</name>
    <dbReference type="NCBI Taxonomy" id="8355"/>
    <lineage>
        <taxon>Eukaryota</taxon>
        <taxon>Metazoa</taxon>
        <taxon>Chordata</taxon>
        <taxon>Craniata</taxon>
        <taxon>Vertebrata</taxon>
        <taxon>Euteleostomi</taxon>
        <taxon>Amphibia</taxon>
        <taxon>Batrachia</taxon>
        <taxon>Anura</taxon>
        <taxon>Pipoidea</taxon>
        <taxon>Pipidae</taxon>
        <taxon>Xenopodinae</taxon>
        <taxon>Xenopus</taxon>
        <taxon>Xenopus</taxon>
    </lineage>
</organism>
<accession>A0A974BQW7</accession>
<evidence type="ECO:0000313" key="2">
    <source>
        <dbReference type="EMBL" id="OCT56484.1"/>
    </source>
</evidence>
<dbReference type="InterPro" id="IPR058912">
    <property type="entry name" value="HTH_animal"/>
</dbReference>
<sequence length="225" mass="26016">MLRVEGNSINTSIFRKPCSGNTLLYASSCHPKKLIEGIPVGKFLRLRRNCSTNKDFGCQAREMQRSFLERGYKHKNIQKAFQRAKGSDREDLLKGSGNKTKGHEWSEKVALTTRYSKQFCEISKILKKCLPVLYGDEHFFKVLSPGITIIPKRAHTLKDMLSPSLFRMNCQKRDQQHMKVSKKFKSTVTGREFDIKGYINYNTIFVIYLIICLRCQKQYVGCTSR</sequence>
<reference evidence="2" key="1">
    <citation type="submission" date="2016-05" db="EMBL/GenBank/DDBJ databases">
        <title>WGS assembly of Xenopus laevis.</title>
        <authorList>
            <person name="Session A."/>
            <person name="Uno Y."/>
            <person name="Kwon T."/>
            <person name="Chapman J."/>
            <person name="Toyoda A."/>
            <person name="Takahashi S."/>
            <person name="Fukui A."/>
            <person name="Hikosaka A."/>
            <person name="Putnam N."/>
            <person name="Stites J."/>
            <person name="Van Heeringen S."/>
            <person name="Quigley I."/>
            <person name="Heinz S."/>
            <person name="Hellsten U."/>
            <person name="Lyons J."/>
            <person name="Suzuki A."/>
            <person name="Kondo M."/>
            <person name="Ogino H."/>
            <person name="Ochi H."/>
            <person name="Bogdanovic O."/>
            <person name="Lister R."/>
            <person name="Georgiou G."/>
            <person name="Paranjpe S."/>
            <person name="Van Kruijsbergen I."/>
            <person name="Mozaffari S."/>
            <person name="Shu S."/>
            <person name="Schmutz J."/>
            <person name="Jenkins J."/>
            <person name="Grimwood J."/>
            <person name="Carlson J."/>
            <person name="Mitros T."/>
            <person name="Simakov O."/>
            <person name="Heald R."/>
            <person name="Miller K."/>
            <person name="Haudenschild C."/>
            <person name="Kuroki Y."/>
            <person name="Tanaka T."/>
            <person name="Michiue T."/>
            <person name="Watanabe M."/>
            <person name="Kinoshita T."/>
            <person name="Ohta Y."/>
            <person name="Mawaribuchi S."/>
            <person name="Suzuki Y."/>
            <person name="Haramoto Y."/>
            <person name="Yamamoto T."/>
            <person name="Takagi C."/>
            <person name="Kitzman J."/>
            <person name="Shendure J."/>
            <person name="Nakayama T."/>
            <person name="Izutsu Y."/>
            <person name="Robert J."/>
            <person name="Dichmann D."/>
            <person name="Flajnik M."/>
            <person name="Houston D."/>
            <person name="Marcotte E."/>
            <person name="Wallingford J."/>
            <person name="Ito Y."/>
            <person name="Asashima M."/>
            <person name="Ueno N."/>
            <person name="Matsuda Y."/>
            <person name="Jan Veenstra G."/>
            <person name="Fujiyama A."/>
            <person name="Harland R."/>
            <person name="Taira M."/>
            <person name="Rokhsar D.S."/>
        </authorList>
    </citation>
    <scope>NUCLEOTIDE SEQUENCE</scope>
    <source>
        <strain evidence="2">J</strain>
        <tissue evidence="2">Blood</tissue>
    </source>
</reference>
<protein>
    <recommendedName>
        <fullName evidence="1">Helix-turn-helix domain-containing protein</fullName>
    </recommendedName>
</protein>
<dbReference type="Pfam" id="PF26215">
    <property type="entry name" value="HTH_animal"/>
    <property type="match status" value="1"/>
</dbReference>
<gene>
    <name evidence="2" type="ORF">XELAEV_18000041mg</name>
</gene>
<evidence type="ECO:0000259" key="1">
    <source>
        <dbReference type="Pfam" id="PF26215"/>
    </source>
</evidence>
<proteinExistence type="predicted"/>
<name>A0A974BQW7_XENLA</name>
<feature type="domain" description="Helix-turn-helix" evidence="1">
    <location>
        <begin position="24"/>
        <end position="82"/>
    </location>
</feature>